<accession>A0A7S2BQ64</accession>
<feature type="signal peptide" evidence="3">
    <location>
        <begin position="1"/>
        <end position="19"/>
    </location>
</feature>
<dbReference type="AlphaFoldDB" id="A0A7S2BQ64"/>
<evidence type="ECO:0000256" key="3">
    <source>
        <dbReference type="SAM" id="SignalP"/>
    </source>
</evidence>
<keyword evidence="2" id="KW-1133">Transmembrane helix</keyword>
<feature type="chain" id="PRO_5030690637" description="Mitochondrial fission process protein 1" evidence="3">
    <location>
        <begin position="20"/>
        <end position="264"/>
    </location>
</feature>
<evidence type="ECO:0000256" key="2">
    <source>
        <dbReference type="SAM" id="Phobius"/>
    </source>
</evidence>
<evidence type="ECO:0000256" key="1">
    <source>
        <dbReference type="SAM" id="MobiDB-lite"/>
    </source>
</evidence>
<evidence type="ECO:0008006" key="5">
    <source>
        <dbReference type="Google" id="ProtNLM"/>
    </source>
</evidence>
<keyword evidence="3" id="KW-0732">Signal</keyword>
<keyword evidence="2" id="KW-0472">Membrane</keyword>
<keyword evidence="2" id="KW-0812">Transmembrane</keyword>
<gene>
    <name evidence="4" type="ORF">CBRE1094_LOCUS3264</name>
</gene>
<proteinExistence type="predicted"/>
<evidence type="ECO:0000313" key="4">
    <source>
        <dbReference type="EMBL" id="CAD9403505.1"/>
    </source>
</evidence>
<feature type="region of interest" description="Disordered" evidence="1">
    <location>
        <begin position="87"/>
        <end position="112"/>
    </location>
</feature>
<dbReference type="EMBL" id="HBGU01005978">
    <property type="protein sequence ID" value="CAD9403505.1"/>
    <property type="molecule type" value="Transcribed_RNA"/>
</dbReference>
<reference evidence="4" key="1">
    <citation type="submission" date="2021-01" db="EMBL/GenBank/DDBJ databases">
        <authorList>
            <person name="Corre E."/>
            <person name="Pelletier E."/>
            <person name="Niang G."/>
            <person name="Scheremetjew M."/>
            <person name="Finn R."/>
            <person name="Kale V."/>
            <person name="Holt S."/>
            <person name="Cochrane G."/>
            <person name="Meng A."/>
            <person name="Brown T."/>
            <person name="Cohen L."/>
        </authorList>
    </citation>
    <scope>NUCLEOTIDE SEQUENCE</scope>
    <source>
        <strain evidence="4">UTEX LB 985</strain>
    </source>
</reference>
<feature type="transmembrane region" description="Helical" evidence="2">
    <location>
        <begin position="239"/>
        <end position="260"/>
    </location>
</feature>
<sequence length="264" mass="28728">MSPGYGLVAILSVHALVQQAPLHPATPTKTRLAFLHMSSSEEEKPLTYADYVAWRNKGRVLSQEPTASAAQKVQPLSAFVAKVVPTRPTKPAPTPTSPVRAGSASPIEPSEESNLMQKVKDAGVAGLISYMFWELGFWGISIPVCIIGYREVTGHWPDLANQEDVAQLSAEAFAFVNLARFAVPLRIGLALSTTPWVQSNIVDSVVSRRQLPPPDMDKASQEANWRPTNWRLGDSAQTLWAPIVLLTIILPVCLTLAPLFTQSP</sequence>
<protein>
    <recommendedName>
        <fullName evidence="5">Mitochondrial fission process protein 1</fullName>
    </recommendedName>
</protein>
<name>A0A7S2BQ64_9EUKA</name>
<organism evidence="4">
    <name type="scientific">Haptolina brevifila</name>
    <dbReference type="NCBI Taxonomy" id="156173"/>
    <lineage>
        <taxon>Eukaryota</taxon>
        <taxon>Haptista</taxon>
        <taxon>Haptophyta</taxon>
        <taxon>Prymnesiophyceae</taxon>
        <taxon>Prymnesiales</taxon>
        <taxon>Prymnesiaceae</taxon>
        <taxon>Haptolina</taxon>
    </lineage>
</organism>